<feature type="region of interest" description="Disordered" evidence="1">
    <location>
        <begin position="93"/>
        <end position="118"/>
    </location>
</feature>
<evidence type="ECO:0000259" key="3">
    <source>
        <dbReference type="Pfam" id="PF04937"/>
    </source>
</evidence>
<feature type="region of interest" description="Disordered" evidence="1">
    <location>
        <begin position="162"/>
        <end position="181"/>
    </location>
</feature>
<organism evidence="4 5">
    <name type="scientific">Miscanthus lutarioriparius</name>
    <dbReference type="NCBI Taxonomy" id="422564"/>
    <lineage>
        <taxon>Eukaryota</taxon>
        <taxon>Viridiplantae</taxon>
        <taxon>Streptophyta</taxon>
        <taxon>Embryophyta</taxon>
        <taxon>Tracheophyta</taxon>
        <taxon>Spermatophyta</taxon>
        <taxon>Magnoliopsida</taxon>
        <taxon>Liliopsida</taxon>
        <taxon>Poales</taxon>
        <taxon>Poaceae</taxon>
        <taxon>PACMAD clade</taxon>
        <taxon>Panicoideae</taxon>
        <taxon>Andropogonodae</taxon>
        <taxon>Andropogoneae</taxon>
        <taxon>Saccharinae</taxon>
        <taxon>Miscanthus</taxon>
    </lineage>
</organism>
<dbReference type="EMBL" id="CAJGYO010000010">
    <property type="protein sequence ID" value="CAD6256520.1"/>
    <property type="molecule type" value="Genomic_DNA"/>
</dbReference>
<dbReference type="InterPro" id="IPR015943">
    <property type="entry name" value="WD40/YVTN_repeat-like_dom_sf"/>
</dbReference>
<dbReference type="SUPFAM" id="SSF50978">
    <property type="entry name" value="WD40 repeat-like"/>
    <property type="match status" value="1"/>
</dbReference>
<dbReference type="GO" id="GO:0046983">
    <property type="term" value="F:protein dimerization activity"/>
    <property type="evidence" value="ECO:0007669"/>
    <property type="project" value="InterPro"/>
</dbReference>
<proteinExistence type="predicted"/>
<dbReference type="OrthoDB" id="692459at2759"/>
<keyword evidence="2" id="KW-0732">Signal</keyword>
<feature type="compositionally biased region" description="Basic and acidic residues" evidence="1">
    <location>
        <begin position="746"/>
        <end position="757"/>
    </location>
</feature>
<evidence type="ECO:0000313" key="4">
    <source>
        <dbReference type="EMBL" id="CAD6256520.1"/>
    </source>
</evidence>
<feature type="region of interest" description="Disordered" evidence="1">
    <location>
        <begin position="685"/>
        <end position="769"/>
    </location>
</feature>
<dbReference type="InterPro" id="IPR007021">
    <property type="entry name" value="DUF659"/>
</dbReference>
<dbReference type="InterPro" id="IPR036322">
    <property type="entry name" value="WD40_repeat_dom_sf"/>
</dbReference>
<feature type="chain" id="PRO_5032444172" description="DUF659 domain-containing protein" evidence="2">
    <location>
        <begin position="29"/>
        <end position="904"/>
    </location>
</feature>
<protein>
    <recommendedName>
        <fullName evidence="3">DUF659 domain-containing protein</fullName>
    </recommendedName>
</protein>
<feature type="compositionally biased region" description="Basic residues" evidence="1">
    <location>
        <begin position="758"/>
        <end position="767"/>
    </location>
</feature>
<comment type="caution">
    <text evidence="4">The sequence shown here is derived from an EMBL/GenBank/DDBJ whole genome shotgun (WGS) entry which is preliminary data.</text>
</comment>
<dbReference type="PANTHER" id="PTHR46951:SF2">
    <property type="entry name" value="BED-TYPE DOMAIN-CONTAINING PROTEIN"/>
    <property type="match status" value="1"/>
</dbReference>
<feature type="domain" description="DUF659" evidence="3">
    <location>
        <begin position="421"/>
        <end position="546"/>
    </location>
</feature>
<feature type="signal peptide" evidence="2">
    <location>
        <begin position="1"/>
        <end position="28"/>
    </location>
</feature>
<dbReference type="Pfam" id="PF04937">
    <property type="entry name" value="DUF659"/>
    <property type="match status" value="1"/>
</dbReference>
<dbReference type="AlphaFoldDB" id="A0A811QK79"/>
<name>A0A811QK79_9POAL</name>
<keyword evidence="5" id="KW-1185">Reference proteome</keyword>
<dbReference type="InterPro" id="IPR012337">
    <property type="entry name" value="RNaseH-like_sf"/>
</dbReference>
<evidence type="ECO:0000256" key="2">
    <source>
        <dbReference type="SAM" id="SignalP"/>
    </source>
</evidence>
<evidence type="ECO:0000256" key="1">
    <source>
        <dbReference type="SAM" id="MobiDB-lite"/>
    </source>
</evidence>
<accession>A0A811QK79</accession>
<feature type="compositionally biased region" description="Low complexity" evidence="1">
    <location>
        <begin position="714"/>
        <end position="726"/>
    </location>
</feature>
<feature type="compositionally biased region" description="Acidic residues" evidence="1">
    <location>
        <begin position="693"/>
        <end position="708"/>
    </location>
</feature>
<dbReference type="PANTHER" id="PTHR46951">
    <property type="entry name" value="BED-TYPE DOMAIN-CONTAINING PROTEIN"/>
    <property type="match status" value="1"/>
</dbReference>
<gene>
    <name evidence="4" type="ORF">NCGR_LOCUS40026</name>
</gene>
<sequence length="904" mass="100988">MALVQGTTKRIVCAALCIALVILTSTLSSCDDEETLCDPMHPCTNDKCLSECGVKERRVKKFVKKIRCEPRVSFFLLHVHFGGGCLVRATAPRERERPSRVPIPSAGGAQQGRREHTRCVWQGKESRARQCELAARQRRLAGRGGGREQAALRISSAAALKMSSSLPPPTSGEGTSNSSRAGAVSPAVLIDVDAAPTPAAIGQVKDDNIFNVWNYGFSVGQGFRCGFCGATKRSGGETRLTQHLAGVPSDVKHAMWRKHKESKDRKKDLKRTKKRLENTLVSEMGGKGSIYVASDEEEEQTRLLMALSRQDNDLQQEVNMRQASYEHGSVSSSALAASSGSCRRPPTVQPRIDSFVTSSSSVQPRIDTTLKQGEMEKLAQAWSKWFHANDIAGVKANCPYFRAAMRLTQELGTTSRLFSGSDIDGPCLDANYKSIEEAVEVFKRDWKKYGVTVMCDSWTGTTSMSIINFMVYCHGRIFFHKAINASEHIQNAEYLYTHIKKVVDDIGPKNIVQLVTDNGANYKKACAKLIDEYPRIVWQPCAAHTMPAADWWVLFGGDTPELQKFAIRIVSQCVSSSGCERNWSTFALVHTKLRNRLGYEKLQKLVYVRHNLKQRLKQGVGKNQTEEKEADPCALLMDCTLFDESNPIMDWLNRPKIVDDDLCLEELLGWSKKRKILALQRANRRRKGKRVVEDEEEDFVETENDIDDSSPHGSPAYAESADSSSANDTDNEPEHRDGDTLGTHQQFEEQREDDNRRGQRARKKKRKELISGDQNGNIRVWDLAANSCSCELVPEVDTAVRSLTVMWDGSMVVAANNHGTCYVWRLLKGTQTITCFEPLHKLQAHDGYILKCLLSPEFCDPNSFFRHHSEAMDDVNRRGHRVYQGHHKATVCCALHDGAESAPS</sequence>
<dbReference type="Gene3D" id="2.130.10.10">
    <property type="entry name" value="YVTN repeat-like/Quinoprotein amine dehydrogenase"/>
    <property type="match status" value="1"/>
</dbReference>
<evidence type="ECO:0000313" key="5">
    <source>
        <dbReference type="Proteomes" id="UP000604825"/>
    </source>
</evidence>
<reference evidence="4" key="1">
    <citation type="submission" date="2020-10" db="EMBL/GenBank/DDBJ databases">
        <authorList>
            <person name="Han B."/>
            <person name="Lu T."/>
            <person name="Zhao Q."/>
            <person name="Huang X."/>
            <person name="Zhao Y."/>
        </authorList>
    </citation>
    <scope>NUCLEOTIDE SEQUENCE</scope>
</reference>
<dbReference type="SUPFAM" id="SSF53098">
    <property type="entry name" value="Ribonuclease H-like"/>
    <property type="match status" value="2"/>
</dbReference>
<dbReference type="Proteomes" id="UP000604825">
    <property type="component" value="Unassembled WGS sequence"/>
</dbReference>